<proteinExistence type="predicted"/>
<protein>
    <submittedName>
        <fullName evidence="2">Uncharacterized protein</fullName>
    </submittedName>
</protein>
<sequence>MAADMKSSDSREHPDKPKRSTDPGTRIPAPAPEHRLAPTAAAFPSDRGPLIGSTVPGSDPFPGRPGALRAV</sequence>
<feature type="region of interest" description="Disordered" evidence="1">
    <location>
        <begin position="1"/>
        <end position="71"/>
    </location>
</feature>
<organism evidence="2 3">
    <name type="scientific">Streptomyces cheonanensis</name>
    <dbReference type="NCBI Taxonomy" id="312720"/>
    <lineage>
        <taxon>Bacteria</taxon>
        <taxon>Bacillati</taxon>
        <taxon>Actinomycetota</taxon>
        <taxon>Actinomycetes</taxon>
        <taxon>Kitasatosporales</taxon>
        <taxon>Streptomycetaceae</taxon>
        <taxon>Streptomyces</taxon>
    </lineage>
</organism>
<dbReference type="EMBL" id="BAAANQ010000008">
    <property type="protein sequence ID" value="GAA2058664.1"/>
    <property type="molecule type" value="Genomic_DNA"/>
</dbReference>
<reference evidence="3" key="1">
    <citation type="journal article" date="2019" name="Int. J. Syst. Evol. Microbiol.">
        <title>The Global Catalogue of Microorganisms (GCM) 10K type strain sequencing project: providing services to taxonomists for standard genome sequencing and annotation.</title>
        <authorList>
            <consortium name="The Broad Institute Genomics Platform"/>
            <consortium name="The Broad Institute Genome Sequencing Center for Infectious Disease"/>
            <person name="Wu L."/>
            <person name="Ma J."/>
        </authorList>
    </citation>
    <scope>NUCLEOTIDE SEQUENCE [LARGE SCALE GENOMIC DNA]</scope>
    <source>
        <strain evidence="3">JCM 14549</strain>
    </source>
</reference>
<accession>A0ABP5GVJ1</accession>
<evidence type="ECO:0000313" key="3">
    <source>
        <dbReference type="Proteomes" id="UP001403094"/>
    </source>
</evidence>
<evidence type="ECO:0000256" key="1">
    <source>
        <dbReference type="SAM" id="MobiDB-lite"/>
    </source>
</evidence>
<name>A0ABP5GVJ1_9ACTN</name>
<gene>
    <name evidence="2" type="ORF">GCM10009757_38840</name>
</gene>
<feature type="compositionally biased region" description="Basic and acidic residues" evidence="1">
    <location>
        <begin position="1"/>
        <end position="21"/>
    </location>
</feature>
<evidence type="ECO:0000313" key="2">
    <source>
        <dbReference type="EMBL" id="GAA2058664.1"/>
    </source>
</evidence>
<dbReference type="Proteomes" id="UP001403094">
    <property type="component" value="Unassembled WGS sequence"/>
</dbReference>
<keyword evidence="3" id="KW-1185">Reference proteome</keyword>
<comment type="caution">
    <text evidence="2">The sequence shown here is derived from an EMBL/GenBank/DDBJ whole genome shotgun (WGS) entry which is preliminary data.</text>
</comment>